<feature type="chain" id="PRO_5041351998" evidence="1">
    <location>
        <begin position="19"/>
        <end position="252"/>
    </location>
</feature>
<reference evidence="2" key="1">
    <citation type="submission" date="2023-06" db="EMBL/GenBank/DDBJ databases">
        <title>Genome-scale phylogeny and comparative genomics of the fungal order Sordariales.</title>
        <authorList>
            <consortium name="Lawrence Berkeley National Laboratory"/>
            <person name="Hensen N."/>
            <person name="Bonometti L."/>
            <person name="Westerberg I."/>
            <person name="Brannstrom I.O."/>
            <person name="Guillou S."/>
            <person name="Cros-Aarteil S."/>
            <person name="Calhoun S."/>
            <person name="Haridas S."/>
            <person name="Kuo A."/>
            <person name="Mondo S."/>
            <person name="Pangilinan J."/>
            <person name="Riley R."/>
            <person name="Labutti K."/>
            <person name="Andreopoulos B."/>
            <person name="Lipzen A."/>
            <person name="Chen C."/>
            <person name="Yanf M."/>
            <person name="Daum C."/>
            <person name="Ng V."/>
            <person name="Clum A."/>
            <person name="Steindorff A."/>
            <person name="Ohm R."/>
            <person name="Martin F."/>
            <person name="Silar P."/>
            <person name="Natvig D."/>
            <person name="Lalanne C."/>
            <person name="Gautier V."/>
            <person name="Ament-Velasquez S.L."/>
            <person name="Kruys A."/>
            <person name="Hutchinson M.I."/>
            <person name="Powell A.J."/>
            <person name="Barry K."/>
            <person name="Miller A.N."/>
            <person name="Grigoriev I.V."/>
            <person name="Debuchy R."/>
            <person name="Gladieux P."/>
            <person name="Thoren M.H."/>
            <person name="Johannesson H."/>
        </authorList>
    </citation>
    <scope>NUCLEOTIDE SEQUENCE</scope>
    <source>
        <strain evidence="2">CBS 606.72</strain>
    </source>
</reference>
<feature type="signal peptide" evidence="1">
    <location>
        <begin position="1"/>
        <end position="18"/>
    </location>
</feature>
<name>A0AA39WVJ9_9PEZI</name>
<evidence type="ECO:0000256" key="1">
    <source>
        <dbReference type="SAM" id="SignalP"/>
    </source>
</evidence>
<dbReference type="EMBL" id="JAULSU010000003">
    <property type="protein sequence ID" value="KAK0622382.1"/>
    <property type="molecule type" value="Genomic_DNA"/>
</dbReference>
<evidence type="ECO:0000313" key="3">
    <source>
        <dbReference type="Proteomes" id="UP001175000"/>
    </source>
</evidence>
<organism evidence="2 3">
    <name type="scientific">Immersiella caudata</name>
    <dbReference type="NCBI Taxonomy" id="314043"/>
    <lineage>
        <taxon>Eukaryota</taxon>
        <taxon>Fungi</taxon>
        <taxon>Dikarya</taxon>
        <taxon>Ascomycota</taxon>
        <taxon>Pezizomycotina</taxon>
        <taxon>Sordariomycetes</taxon>
        <taxon>Sordariomycetidae</taxon>
        <taxon>Sordariales</taxon>
        <taxon>Lasiosphaeriaceae</taxon>
        <taxon>Immersiella</taxon>
    </lineage>
</organism>
<keyword evidence="1" id="KW-0732">Signal</keyword>
<comment type="caution">
    <text evidence="2">The sequence shown here is derived from an EMBL/GenBank/DDBJ whole genome shotgun (WGS) entry which is preliminary data.</text>
</comment>
<gene>
    <name evidence="2" type="ORF">B0T14DRAFT_513794</name>
</gene>
<dbReference type="Proteomes" id="UP001175000">
    <property type="component" value="Unassembled WGS sequence"/>
</dbReference>
<dbReference type="AlphaFoldDB" id="A0AA39WVJ9"/>
<proteinExistence type="predicted"/>
<sequence length="252" mass="26127">MKFVAVLIAGCGLASALAVQPTHVNKHANKKRSPCTRVKPSSVTPSVTPSSVVVSSISISSISVSIPSSVIPSSIVSSIVPSSSIVEPPVRTCELGTAMGYQESDSVTLNTQDGIGCNRWGWYQTPTLAELQAGISGILYVGAGGNNINNAINVGDWTAVASPTGGVTFTYSLDPGYFLDEVHIDLDCLPIDTCAPGQYTFNSGALPNVPIYVNPTSIQYPVCSGGSQAYFILHGSVNYITTAPTCAPPVAT</sequence>
<accession>A0AA39WVJ9</accession>
<keyword evidence="3" id="KW-1185">Reference proteome</keyword>
<evidence type="ECO:0000313" key="2">
    <source>
        <dbReference type="EMBL" id="KAK0622382.1"/>
    </source>
</evidence>
<protein>
    <submittedName>
        <fullName evidence="2">Uncharacterized protein</fullName>
    </submittedName>
</protein>